<evidence type="ECO:0000256" key="1">
    <source>
        <dbReference type="SAM" id="Coils"/>
    </source>
</evidence>
<sequence>MKDEFYDEPNLEKLWEKCTFVFDTSVLMNLYTCPEEIYSEFINILKNEISNRIWIPYQISSEFQRNSIHGVKKAAQNYEDLKNNITILKKDSKNLAQKIADLNHTFLSSSNIDIQVKENFNGIDAILENMSESLRKPDHDEIRNKLNDLFEGKTGNNYSDPKLKEINNEAKIRKIKGIRPGFEENEYSNLVSWYQMLDYAKGEKKDIIFVTENPGWWINPEKEQIEPHPSLIKEFSSIEQKFYIYRFRNFLSDSKKYLNLTDVIEELTDFSNKLKRRKSTKLENPPSDIALQEIIDNTLLGENALQKLINQSTAYKTLQKLIDQKVIDENDLHQMITRTLLSESTLQKIINQNTAYGTLQKLIDQKVIDESDLQKMITKTIMSENVFQKLIDQNTTTKNALEEALRKRTNN</sequence>
<dbReference type="Pfam" id="PF18476">
    <property type="entry name" value="PIN_8"/>
    <property type="match status" value="1"/>
</dbReference>
<gene>
    <name evidence="3" type="ORF">ASJ80_04805</name>
</gene>
<comment type="caution">
    <text evidence="3">The sequence shown here is derived from an EMBL/GenBank/DDBJ whole genome shotgun (WGS) entry which is preliminary data.</text>
</comment>
<protein>
    <recommendedName>
        <fullName evidence="2">PIN like domain-containing protein</fullName>
    </recommendedName>
</protein>
<name>A0A2A2H1S4_METBR</name>
<dbReference type="OrthoDB" id="359545at2157"/>
<dbReference type="EMBL" id="LMVM01000039">
    <property type="protein sequence ID" value="PAV03322.1"/>
    <property type="molecule type" value="Genomic_DNA"/>
</dbReference>
<reference evidence="3 4" key="1">
    <citation type="journal article" date="2017" name="BMC Genomics">
        <title>Genomic analysis of methanogenic archaea reveals a shift towards energy conservation.</title>
        <authorList>
            <person name="Gilmore S.P."/>
            <person name="Henske J.K."/>
            <person name="Sexton J.A."/>
            <person name="Solomon K.V."/>
            <person name="Seppala S."/>
            <person name="Yoo J.I."/>
            <person name="Huyett L.M."/>
            <person name="Pressman A."/>
            <person name="Cogan J.Z."/>
            <person name="Kivenson V."/>
            <person name="Peng X."/>
            <person name="Tan Y."/>
            <person name="Valentine D.L."/>
            <person name="O'Malley M.A."/>
        </authorList>
    </citation>
    <scope>NUCLEOTIDE SEQUENCE [LARGE SCALE GENOMIC DNA]</scope>
    <source>
        <strain evidence="3 4">M.o.H.</strain>
    </source>
</reference>
<dbReference type="Proteomes" id="UP000217784">
    <property type="component" value="Unassembled WGS sequence"/>
</dbReference>
<feature type="domain" description="PIN like" evidence="2">
    <location>
        <begin position="20"/>
        <end position="231"/>
    </location>
</feature>
<evidence type="ECO:0000313" key="3">
    <source>
        <dbReference type="EMBL" id="PAV03322.1"/>
    </source>
</evidence>
<dbReference type="InterPro" id="IPR041578">
    <property type="entry name" value="PIN_8"/>
</dbReference>
<evidence type="ECO:0000259" key="2">
    <source>
        <dbReference type="Pfam" id="PF18476"/>
    </source>
</evidence>
<dbReference type="AlphaFoldDB" id="A0A2A2H1S4"/>
<dbReference type="RefSeq" id="WP_069584517.1">
    <property type="nucleotide sequence ID" value="NZ_LMVM01000039.1"/>
</dbReference>
<evidence type="ECO:0000313" key="4">
    <source>
        <dbReference type="Proteomes" id="UP000217784"/>
    </source>
</evidence>
<accession>A0A2A2H1S4</accession>
<feature type="coiled-coil region" evidence="1">
    <location>
        <begin position="71"/>
        <end position="98"/>
    </location>
</feature>
<keyword evidence="4" id="KW-1185">Reference proteome</keyword>
<proteinExistence type="predicted"/>
<keyword evidence="1" id="KW-0175">Coiled coil</keyword>
<organism evidence="3 4">
    <name type="scientific">Methanobacterium bryantii</name>
    <dbReference type="NCBI Taxonomy" id="2161"/>
    <lineage>
        <taxon>Archaea</taxon>
        <taxon>Methanobacteriati</taxon>
        <taxon>Methanobacteriota</taxon>
        <taxon>Methanomada group</taxon>
        <taxon>Methanobacteria</taxon>
        <taxon>Methanobacteriales</taxon>
        <taxon>Methanobacteriaceae</taxon>
        <taxon>Methanobacterium</taxon>
    </lineage>
</organism>